<keyword evidence="5" id="KW-0677">Repeat</keyword>
<organism evidence="8 9">
    <name type="scientific">Chelonia mydas</name>
    <name type="common">Green sea-turtle</name>
    <name type="synonym">Chelonia agassizi</name>
    <dbReference type="NCBI Taxonomy" id="8469"/>
    <lineage>
        <taxon>Eukaryota</taxon>
        <taxon>Metazoa</taxon>
        <taxon>Chordata</taxon>
        <taxon>Craniata</taxon>
        <taxon>Vertebrata</taxon>
        <taxon>Euteleostomi</taxon>
        <taxon>Archelosauria</taxon>
        <taxon>Testudinata</taxon>
        <taxon>Testudines</taxon>
        <taxon>Cryptodira</taxon>
        <taxon>Durocryptodira</taxon>
        <taxon>Americhelydia</taxon>
        <taxon>Chelonioidea</taxon>
        <taxon>Cheloniidae</taxon>
        <taxon>Chelonia</taxon>
    </lineage>
</organism>
<evidence type="ECO:0000256" key="6">
    <source>
        <dbReference type="ARBA" id="ARBA00023163"/>
    </source>
</evidence>
<dbReference type="eggNOG" id="KOG1963">
    <property type="taxonomic scope" value="Eukaryota"/>
</dbReference>
<evidence type="ECO:0000256" key="7">
    <source>
        <dbReference type="ARBA" id="ARBA00023242"/>
    </source>
</evidence>
<gene>
    <name evidence="8" type="ORF">UY3_16676</name>
</gene>
<evidence type="ECO:0000256" key="1">
    <source>
        <dbReference type="ARBA" id="ARBA00004604"/>
    </source>
</evidence>
<dbReference type="PANTHER" id="PTHR44215">
    <property type="entry name" value="WD REPEAT-CONTAINING PROTEIN 75"/>
    <property type="match status" value="1"/>
</dbReference>
<evidence type="ECO:0000256" key="5">
    <source>
        <dbReference type="ARBA" id="ARBA00022737"/>
    </source>
</evidence>
<evidence type="ECO:0000256" key="4">
    <source>
        <dbReference type="ARBA" id="ARBA00022574"/>
    </source>
</evidence>
<keyword evidence="2" id="KW-0690">Ribosome biogenesis</keyword>
<reference evidence="9" key="1">
    <citation type="journal article" date="2013" name="Nat. Genet.">
        <title>The draft genomes of soft-shell turtle and green sea turtle yield insights into the development and evolution of the turtle-specific body plan.</title>
        <authorList>
            <person name="Wang Z."/>
            <person name="Pascual-Anaya J."/>
            <person name="Zadissa A."/>
            <person name="Li W."/>
            <person name="Niimura Y."/>
            <person name="Huang Z."/>
            <person name="Li C."/>
            <person name="White S."/>
            <person name="Xiong Z."/>
            <person name="Fang D."/>
            <person name="Wang B."/>
            <person name="Ming Y."/>
            <person name="Chen Y."/>
            <person name="Zheng Y."/>
            <person name="Kuraku S."/>
            <person name="Pignatelli M."/>
            <person name="Herrero J."/>
            <person name="Beal K."/>
            <person name="Nozawa M."/>
            <person name="Li Q."/>
            <person name="Wang J."/>
            <person name="Zhang H."/>
            <person name="Yu L."/>
            <person name="Shigenobu S."/>
            <person name="Wang J."/>
            <person name="Liu J."/>
            <person name="Flicek P."/>
            <person name="Searle S."/>
            <person name="Wang J."/>
            <person name="Kuratani S."/>
            <person name="Yin Y."/>
            <person name="Aken B."/>
            <person name="Zhang G."/>
            <person name="Irie N."/>
        </authorList>
    </citation>
    <scope>NUCLEOTIDE SEQUENCE [LARGE SCALE GENOMIC DNA]</scope>
</reference>
<dbReference type="Proteomes" id="UP000031443">
    <property type="component" value="Unassembled WGS sequence"/>
</dbReference>
<sequence length="148" mass="16812">LAVEESLPMTPFYLLLGKHRHQQQSKENADFGTAVVQSHLAQDSPAIKELLHTPAHVLPSASFLCSIFINSMLISKENKSAREVVDEVEMDSEKAEDESDEDLELTEMEQDINPTEFLDEITQTKPSKSQEKQLRKIRRVDYSWVAAL</sequence>
<keyword evidence="9" id="KW-1185">Reference proteome</keyword>
<evidence type="ECO:0000313" key="8">
    <source>
        <dbReference type="EMBL" id="EMP26253.1"/>
    </source>
</evidence>
<keyword evidence="6" id="KW-0804">Transcription</keyword>
<dbReference type="STRING" id="8469.M7B2D7"/>
<evidence type="ECO:0000256" key="2">
    <source>
        <dbReference type="ARBA" id="ARBA00022517"/>
    </source>
</evidence>
<evidence type="ECO:0000313" key="9">
    <source>
        <dbReference type="Proteomes" id="UP000031443"/>
    </source>
</evidence>
<keyword evidence="7" id="KW-0539">Nucleus</keyword>
<dbReference type="EMBL" id="KB581996">
    <property type="protein sequence ID" value="EMP26253.1"/>
    <property type="molecule type" value="Genomic_DNA"/>
</dbReference>
<dbReference type="AlphaFoldDB" id="M7B2D7"/>
<keyword evidence="3" id="KW-0698">rRNA processing</keyword>
<dbReference type="GO" id="GO:0045943">
    <property type="term" value="P:positive regulation of transcription by RNA polymerase I"/>
    <property type="evidence" value="ECO:0007669"/>
    <property type="project" value="InterPro"/>
</dbReference>
<keyword evidence="4" id="KW-0853">WD repeat</keyword>
<dbReference type="GO" id="GO:0032040">
    <property type="term" value="C:small-subunit processome"/>
    <property type="evidence" value="ECO:0007669"/>
    <property type="project" value="InterPro"/>
</dbReference>
<proteinExistence type="predicted"/>
<dbReference type="InterPro" id="IPR053826">
    <property type="entry name" value="WDR75"/>
</dbReference>
<comment type="subcellular location">
    <subcellularLocation>
        <location evidence="1">Nucleus</location>
        <location evidence="1">Nucleolus</location>
    </subcellularLocation>
</comment>
<dbReference type="PANTHER" id="PTHR44215:SF1">
    <property type="entry name" value="WD REPEAT-CONTAINING PROTEIN 75"/>
    <property type="match status" value="1"/>
</dbReference>
<dbReference type="GO" id="GO:0006364">
    <property type="term" value="P:rRNA processing"/>
    <property type="evidence" value="ECO:0007669"/>
    <property type="project" value="UniProtKB-KW"/>
</dbReference>
<dbReference type="GO" id="GO:0003723">
    <property type="term" value="F:RNA binding"/>
    <property type="evidence" value="ECO:0007669"/>
    <property type="project" value="InterPro"/>
</dbReference>
<name>M7B2D7_CHEMY</name>
<accession>M7B2D7</accession>
<dbReference type="GO" id="GO:2000234">
    <property type="term" value="P:positive regulation of rRNA processing"/>
    <property type="evidence" value="ECO:0007669"/>
    <property type="project" value="TreeGrafter"/>
</dbReference>
<evidence type="ECO:0000256" key="3">
    <source>
        <dbReference type="ARBA" id="ARBA00022552"/>
    </source>
</evidence>
<feature type="non-terminal residue" evidence="8">
    <location>
        <position position="148"/>
    </location>
</feature>
<feature type="non-terminal residue" evidence="8">
    <location>
        <position position="1"/>
    </location>
</feature>
<protein>
    <submittedName>
        <fullName evidence="8">WD repeat-containing protein 75</fullName>
    </submittedName>
</protein>